<evidence type="ECO:0000256" key="17">
    <source>
        <dbReference type="ARBA" id="ARBA00030929"/>
    </source>
</evidence>
<evidence type="ECO:0000256" key="18">
    <source>
        <dbReference type="ARBA" id="ARBA00033187"/>
    </source>
</evidence>
<dbReference type="AlphaFoldDB" id="A0A6I2M4F4"/>
<keyword evidence="8 21" id="KW-0561">Oxygen transport</keyword>
<keyword evidence="10" id="KW-0479">Metal-binding</keyword>
<feature type="domain" description="FAD-binding FR-type" evidence="23">
    <location>
        <begin position="147"/>
        <end position="255"/>
    </location>
</feature>
<comment type="caution">
    <text evidence="24">The sequence shown here is derived from an EMBL/GenBank/DDBJ whole genome shotgun (WGS) entry which is preliminary data.</text>
</comment>
<evidence type="ECO:0000256" key="3">
    <source>
        <dbReference type="ARBA" id="ARBA00006401"/>
    </source>
</evidence>
<dbReference type="InterPro" id="IPR001433">
    <property type="entry name" value="OxRdtase_FAD/NAD-bd"/>
</dbReference>
<comment type="cofactor">
    <cofactor evidence="2">
        <name>FAD</name>
        <dbReference type="ChEBI" id="CHEBI:57692"/>
    </cofactor>
</comment>
<keyword evidence="12" id="KW-0521">NADP</keyword>
<dbReference type="InterPro" id="IPR009050">
    <property type="entry name" value="Globin-like_sf"/>
</dbReference>
<dbReference type="Gene3D" id="3.40.50.80">
    <property type="entry name" value="Nucleotide-binding domain of ferredoxin-NADP reductase (FNR) module"/>
    <property type="match status" value="1"/>
</dbReference>
<comment type="catalytic activity">
    <reaction evidence="19">
        <text>2 nitric oxide + NADH + 2 O2 = 2 nitrate + NAD(+) + H(+)</text>
        <dbReference type="Rhea" id="RHEA:19469"/>
        <dbReference type="ChEBI" id="CHEBI:15378"/>
        <dbReference type="ChEBI" id="CHEBI:15379"/>
        <dbReference type="ChEBI" id="CHEBI:16480"/>
        <dbReference type="ChEBI" id="CHEBI:17632"/>
        <dbReference type="ChEBI" id="CHEBI:57540"/>
        <dbReference type="ChEBI" id="CHEBI:57945"/>
        <dbReference type="EC" id="1.14.12.17"/>
    </reaction>
</comment>
<dbReference type="GO" id="GO:0008941">
    <property type="term" value="F:nitric oxide dioxygenase NAD(P)H activity"/>
    <property type="evidence" value="ECO:0007669"/>
    <property type="project" value="UniProtKB-EC"/>
</dbReference>
<dbReference type="GO" id="GO:0071949">
    <property type="term" value="F:FAD binding"/>
    <property type="evidence" value="ECO:0007669"/>
    <property type="project" value="TreeGrafter"/>
</dbReference>
<gene>
    <name evidence="24" type="primary">hmpA</name>
    <name evidence="24" type="ORF">GJU41_00610</name>
</gene>
<evidence type="ECO:0000256" key="21">
    <source>
        <dbReference type="RuleBase" id="RU000356"/>
    </source>
</evidence>
<dbReference type="PROSITE" id="PS51384">
    <property type="entry name" value="FAD_FR"/>
    <property type="match status" value="1"/>
</dbReference>
<dbReference type="CDD" id="cd06184">
    <property type="entry name" value="flavohem_like_fad_nad_binding"/>
    <property type="match status" value="1"/>
</dbReference>
<evidence type="ECO:0000256" key="13">
    <source>
        <dbReference type="ARBA" id="ARBA00023002"/>
    </source>
</evidence>
<feature type="domain" description="Globin" evidence="22">
    <location>
        <begin position="1"/>
        <end position="138"/>
    </location>
</feature>
<dbReference type="InterPro" id="IPR039261">
    <property type="entry name" value="FNR_nucleotide-bd"/>
</dbReference>
<dbReference type="NCBIfam" id="NF009805">
    <property type="entry name" value="PRK13289.1"/>
    <property type="match status" value="1"/>
</dbReference>
<dbReference type="GO" id="GO:0046872">
    <property type="term" value="F:metal ion binding"/>
    <property type="evidence" value="ECO:0007669"/>
    <property type="project" value="UniProtKB-KW"/>
</dbReference>
<evidence type="ECO:0000256" key="2">
    <source>
        <dbReference type="ARBA" id="ARBA00001974"/>
    </source>
</evidence>
<dbReference type="RefSeq" id="WP_070877152.1">
    <property type="nucleotide sequence ID" value="NZ_CAJFZX010000002.1"/>
</dbReference>
<dbReference type="PRINTS" id="PR00371">
    <property type="entry name" value="FPNCR"/>
</dbReference>
<keyword evidence="25" id="KW-1185">Reference proteome</keyword>
<evidence type="ECO:0000256" key="14">
    <source>
        <dbReference type="ARBA" id="ARBA00023004"/>
    </source>
</evidence>
<dbReference type="PRINTS" id="PR00410">
    <property type="entry name" value="PHEHYDRXLASE"/>
</dbReference>
<evidence type="ECO:0000313" key="24">
    <source>
        <dbReference type="EMBL" id="MRX52457.1"/>
    </source>
</evidence>
<evidence type="ECO:0000256" key="11">
    <source>
        <dbReference type="ARBA" id="ARBA00022827"/>
    </source>
</evidence>
<dbReference type="Gene3D" id="2.40.30.10">
    <property type="entry name" value="Translation factors"/>
    <property type="match status" value="1"/>
</dbReference>
<comment type="similarity">
    <text evidence="4">Belongs to the globin family. Two-domain flavohemoproteins subfamily.</text>
</comment>
<dbReference type="Proteomes" id="UP000441585">
    <property type="component" value="Unassembled WGS sequence"/>
</dbReference>
<dbReference type="GO" id="GO:0005344">
    <property type="term" value="F:oxygen carrier activity"/>
    <property type="evidence" value="ECO:0007669"/>
    <property type="project" value="UniProtKB-KW"/>
</dbReference>
<dbReference type="FunFam" id="1.10.490.10:FF:000003">
    <property type="entry name" value="Flavohemoprotein"/>
    <property type="match status" value="1"/>
</dbReference>
<evidence type="ECO:0000256" key="5">
    <source>
        <dbReference type="ARBA" id="ARBA00012229"/>
    </source>
</evidence>
<keyword evidence="9" id="KW-0285">Flavoprotein</keyword>
<comment type="similarity">
    <text evidence="3">In the C-terminal section; belongs to the flavoprotein pyridine nucleotide cytochrome reductase family.</text>
</comment>
<evidence type="ECO:0000256" key="10">
    <source>
        <dbReference type="ARBA" id="ARBA00022723"/>
    </source>
</evidence>
<dbReference type="InterPro" id="IPR000971">
    <property type="entry name" value="Globin"/>
</dbReference>
<dbReference type="InterPro" id="IPR017938">
    <property type="entry name" value="Riboflavin_synthase-like_b-brl"/>
</dbReference>
<dbReference type="InterPro" id="IPR001709">
    <property type="entry name" value="Flavoprot_Pyr_Nucl_cyt_Rdtase"/>
</dbReference>
<dbReference type="InterPro" id="IPR012292">
    <property type="entry name" value="Globin/Proto"/>
</dbReference>
<accession>A0A6I2M4F4</accession>
<evidence type="ECO:0000256" key="6">
    <source>
        <dbReference type="ARBA" id="ARBA00014637"/>
    </source>
</evidence>
<dbReference type="Pfam" id="PF00042">
    <property type="entry name" value="Globin"/>
    <property type="match status" value="1"/>
</dbReference>
<reference evidence="24 25" key="1">
    <citation type="submission" date="2019-11" db="EMBL/GenBank/DDBJ databases">
        <title>Bacillus idriensis genome.</title>
        <authorList>
            <person name="Konopka E.N."/>
            <person name="Newman J.D."/>
        </authorList>
    </citation>
    <scope>NUCLEOTIDE SEQUENCE [LARGE SCALE GENOMIC DNA]</scope>
    <source>
        <strain evidence="24 25">DSM 19097</strain>
    </source>
</reference>
<keyword evidence="11" id="KW-0274">FAD</keyword>
<dbReference type="FunFam" id="2.40.30.10:FF:000034">
    <property type="entry name" value="Flavohemoprotein"/>
    <property type="match status" value="1"/>
</dbReference>
<dbReference type="GO" id="GO:0071500">
    <property type="term" value="P:cellular response to nitrosative stress"/>
    <property type="evidence" value="ECO:0007669"/>
    <property type="project" value="TreeGrafter"/>
</dbReference>
<dbReference type="SUPFAM" id="SSF63380">
    <property type="entry name" value="Riboflavin synthase domain-like"/>
    <property type="match status" value="1"/>
</dbReference>
<evidence type="ECO:0000256" key="9">
    <source>
        <dbReference type="ARBA" id="ARBA00022630"/>
    </source>
</evidence>
<comment type="catalytic activity">
    <reaction evidence="20">
        <text>2 nitric oxide + NADPH + 2 O2 = 2 nitrate + NADP(+) + H(+)</text>
        <dbReference type="Rhea" id="RHEA:19465"/>
        <dbReference type="ChEBI" id="CHEBI:15378"/>
        <dbReference type="ChEBI" id="CHEBI:15379"/>
        <dbReference type="ChEBI" id="CHEBI:16480"/>
        <dbReference type="ChEBI" id="CHEBI:17632"/>
        <dbReference type="ChEBI" id="CHEBI:57783"/>
        <dbReference type="ChEBI" id="CHEBI:58349"/>
        <dbReference type="EC" id="1.14.12.17"/>
    </reaction>
</comment>
<dbReference type="Pfam" id="PF00970">
    <property type="entry name" value="FAD_binding_6"/>
    <property type="match status" value="1"/>
</dbReference>
<dbReference type="InterPro" id="IPR017927">
    <property type="entry name" value="FAD-bd_FR_type"/>
</dbReference>
<dbReference type="GO" id="GO:0046210">
    <property type="term" value="P:nitric oxide catabolic process"/>
    <property type="evidence" value="ECO:0007669"/>
    <property type="project" value="TreeGrafter"/>
</dbReference>
<evidence type="ECO:0000313" key="25">
    <source>
        <dbReference type="Proteomes" id="UP000441585"/>
    </source>
</evidence>
<name>A0A6I2M4F4_9BACI</name>
<keyword evidence="13 24" id="KW-0560">Oxidoreductase</keyword>
<organism evidence="24 25">
    <name type="scientific">Metabacillus idriensis</name>
    <dbReference type="NCBI Taxonomy" id="324768"/>
    <lineage>
        <taxon>Bacteria</taxon>
        <taxon>Bacillati</taxon>
        <taxon>Bacillota</taxon>
        <taxon>Bacilli</taxon>
        <taxon>Bacillales</taxon>
        <taxon>Bacillaceae</taxon>
        <taxon>Metabacillus</taxon>
    </lineage>
</organism>
<keyword evidence="21" id="KW-0813">Transport</keyword>
<dbReference type="GO" id="GO:0019825">
    <property type="term" value="F:oxygen binding"/>
    <property type="evidence" value="ECO:0007669"/>
    <property type="project" value="InterPro"/>
</dbReference>
<comment type="cofactor">
    <cofactor evidence="1">
        <name>heme b</name>
        <dbReference type="ChEBI" id="CHEBI:60344"/>
    </cofactor>
</comment>
<dbReference type="GO" id="GO:0020037">
    <property type="term" value="F:heme binding"/>
    <property type="evidence" value="ECO:0007669"/>
    <property type="project" value="InterPro"/>
</dbReference>
<dbReference type="FunFam" id="3.40.50.80:FF:000010">
    <property type="entry name" value="Flavohemoprotein"/>
    <property type="match status" value="1"/>
</dbReference>
<dbReference type="PANTHER" id="PTHR43396:SF3">
    <property type="entry name" value="FLAVOHEMOPROTEIN"/>
    <property type="match status" value="1"/>
</dbReference>
<dbReference type="InterPro" id="IPR008333">
    <property type="entry name" value="Cbr1-like_FAD-bd_dom"/>
</dbReference>
<dbReference type="CDD" id="cd14777">
    <property type="entry name" value="Yhb1-globin-like"/>
    <property type="match status" value="1"/>
</dbReference>
<evidence type="ECO:0000256" key="15">
    <source>
        <dbReference type="ARBA" id="ARBA00023027"/>
    </source>
</evidence>
<evidence type="ECO:0000259" key="22">
    <source>
        <dbReference type="PROSITE" id="PS01033"/>
    </source>
</evidence>
<keyword evidence="15" id="KW-0520">NAD</keyword>
<keyword evidence="7 21" id="KW-0349">Heme</keyword>
<proteinExistence type="inferred from homology"/>
<dbReference type="Gene3D" id="1.10.490.10">
    <property type="entry name" value="Globins"/>
    <property type="match status" value="1"/>
</dbReference>
<evidence type="ECO:0000256" key="1">
    <source>
        <dbReference type="ARBA" id="ARBA00001970"/>
    </source>
</evidence>
<sequence length="404" mass="45319">MLTQKTIEIIQSTVPVLEEKGVEITSRFYKNLFESHPELLNIFNHANQKKGRQQTALANTVYAAAKHIHQLHMILPAVKQIAHKHRSLGVKAEHYPIVGEHLLQAIKQVLGEAATPEIINAWAEAYGVIAEVFIEAEKELYDGADWTGFKPFKVVRIEKESELISSFYLESPEGIPAFKPGQYISVRVNIPGEKYTMNRQYSLSGSKEMPHLRISVKRERGPETEAGKVSNYLHDHLSVGDMIEISAPAGEFTLNEAAQTPVTFISGGVGLTPFMSMLRTITTQQTEREVTFIHATQNSSTHAFVKETASLCAKLPNCRMFVFYSSPSNQDCTDQSFYKEGLISKDDLDRILENKEGDFYVCGPVLFMKAMIQNLLSLGVEKEKIHYEFFGPAMDLKTDAQTVS</sequence>
<evidence type="ECO:0000256" key="8">
    <source>
        <dbReference type="ARBA" id="ARBA00022621"/>
    </source>
</evidence>
<protein>
    <recommendedName>
        <fullName evidence="6">Flavohemoprotein</fullName>
        <ecNumber evidence="5">1.14.12.17</ecNumber>
    </recommendedName>
    <alternativeName>
        <fullName evidence="17">Flavohemoglobin</fullName>
    </alternativeName>
    <alternativeName>
        <fullName evidence="16">Hemoglobin-like protein</fullName>
    </alternativeName>
    <alternativeName>
        <fullName evidence="18">Nitric oxide dioxygenase</fullName>
    </alternativeName>
</protein>
<dbReference type="EMBL" id="WKKF01000001">
    <property type="protein sequence ID" value="MRX52457.1"/>
    <property type="molecule type" value="Genomic_DNA"/>
</dbReference>
<evidence type="ECO:0000256" key="16">
    <source>
        <dbReference type="ARBA" id="ARBA00030024"/>
    </source>
</evidence>
<dbReference type="SUPFAM" id="SSF46458">
    <property type="entry name" value="Globin-like"/>
    <property type="match status" value="1"/>
</dbReference>
<evidence type="ECO:0000259" key="23">
    <source>
        <dbReference type="PROSITE" id="PS51384"/>
    </source>
</evidence>
<dbReference type="Pfam" id="PF00175">
    <property type="entry name" value="NAD_binding_1"/>
    <property type="match status" value="1"/>
</dbReference>
<dbReference type="EC" id="1.14.12.17" evidence="5"/>
<evidence type="ECO:0000256" key="19">
    <source>
        <dbReference type="ARBA" id="ARBA00048649"/>
    </source>
</evidence>
<evidence type="ECO:0000256" key="7">
    <source>
        <dbReference type="ARBA" id="ARBA00022617"/>
    </source>
</evidence>
<keyword evidence="14" id="KW-0408">Iron</keyword>
<dbReference type="PANTHER" id="PTHR43396">
    <property type="entry name" value="FLAVOHEMOPROTEIN"/>
    <property type="match status" value="1"/>
</dbReference>
<evidence type="ECO:0000256" key="4">
    <source>
        <dbReference type="ARBA" id="ARBA00008414"/>
    </source>
</evidence>
<evidence type="ECO:0000256" key="20">
    <source>
        <dbReference type="ARBA" id="ARBA00049433"/>
    </source>
</evidence>
<dbReference type="SUPFAM" id="SSF52343">
    <property type="entry name" value="Ferredoxin reductase-like, C-terminal NADP-linked domain"/>
    <property type="match status" value="1"/>
</dbReference>
<dbReference type="PROSITE" id="PS01033">
    <property type="entry name" value="GLOBIN"/>
    <property type="match status" value="1"/>
</dbReference>
<evidence type="ECO:0000256" key="12">
    <source>
        <dbReference type="ARBA" id="ARBA00022857"/>
    </source>
</evidence>